<evidence type="ECO:0000313" key="4">
    <source>
        <dbReference type="Proteomes" id="UP001152888"/>
    </source>
</evidence>
<dbReference type="Proteomes" id="UP001152888">
    <property type="component" value="Unassembled WGS sequence"/>
</dbReference>
<comment type="caution">
    <text evidence="1">Lacks conserved residue(s) required for the propagation of feature annotation.</text>
</comment>
<sequence length="32" mass="3427">MLHAHVFPRLCGDPPFPCVSLYGPTAFVVVGV</sequence>
<name>A0A9P0PNV3_ACAOB</name>
<dbReference type="PROSITE" id="PS51084">
    <property type="entry name" value="HIT_2"/>
    <property type="match status" value="1"/>
</dbReference>
<dbReference type="EMBL" id="CAKOFQ010007036">
    <property type="protein sequence ID" value="CAH1988076.1"/>
    <property type="molecule type" value="Genomic_DNA"/>
</dbReference>
<proteinExistence type="predicted"/>
<evidence type="ECO:0000313" key="3">
    <source>
        <dbReference type="EMBL" id="CAH1988076.1"/>
    </source>
</evidence>
<dbReference type="InterPro" id="IPR011146">
    <property type="entry name" value="HIT-like"/>
</dbReference>
<evidence type="ECO:0000259" key="2">
    <source>
        <dbReference type="PROSITE" id="PS51084"/>
    </source>
</evidence>
<evidence type="ECO:0000256" key="1">
    <source>
        <dbReference type="PROSITE-ProRule" id="PRU00464"/>
    </source>
</evidence>
<comment type="caution">
    <text evidence="3">The sequence shown here is derived from an EMBL/GenBank/DDBJ whole genome shotgun (WGS) entry which is preliminary data.</text>
</comment>
<reference evidence="3" key="1">
    <citation type="submission" date="2022-03" db="EMBL/GenBank/DDBJ databases">
        <authorList>
            <person name="Sayadi A."/>
        </authorList>
    </citation>
    <scope>NUCLEOTIDE SEQUENCE</scope>
</reference>
<organism evidence="3 4">
    <name type="scientific">Acanthoscelides obtectus</name>
    <name type="common">Bean weevil</name>
    <name type="synonym">Bruchus obtectus</name>
    <dbReference type="NCBI Taxonomy" id="200917"/>
    <lineage>
        <taxon>Eukaryota</taxon>
        <taxon>Metazoa</taxon>
        <taxon>Ecdysozoa</taxon>
        <taxon>Arthropoda</taxon>
        <taxon>Hexapoda</taxon>
        <taxon>Insecta</taxon>
        <taxon>Pterygota</taxon>
        <taxon>Neoptera</taxon>
        <taxon>Endopterygota</taxon>
        <taxon>Coleoptera</taxon>
        <taxon>Polyphaga</taxon>
        <taxon>Cucujiformia</taxon>
        <taxon>Chrysomeloidea</taxon>
        <taxon>Chrysomelidae</taxon>
        <taxon>Bruchinae</taxon>
        <taxon>Bruchini</taxon>
        <taxon>Acanthoscelides</taxon>
    </lineage>
</organism>
<feature type="domain" description="HIT" evidence="2">
    <location>
        <begin position="1"/>
        <end position="16"/>
    </location>
</feature>
<dbReference type="AlphaFoldDB" id="A0A9P0PNV3"/>
<keyword evidence="4" id="KW-1185">Reference proteome</keyword>
<dbReference type="GO" id="GO:0003824">
    <property type="term" value="F:catalytic activity"/>
    <property type="evidence" value="ECO:0007669"/>
    <property type="project" value="InterPro"/>
</dbReference>
<gene>
    <name evidence="3" type="ORF">ACAOBT_LOCUS18276</name>
</gene>
<protein>
    <recommendedName>
        <fullName evidence="2">HIT domain-containing protein</fullName>
    </recommendedName>
</protein>
<accession>A0A9P0PNV3</accession>